<dbReference type="FunFam" id="3.40.50.10490:FF:000014">
    <property type="entry name" value="N-acetylmuramic acid 6-phosphate etherase"/>
    <property type="match status" value="1"/>
</dbReference>
<evidence type="ECO:0000256" key="5">
    <source>
        <dbReference type="ARBA" id="ARBA00051747"/>
    </source>
</evidence>
<evidence type="ECO:0000256" key="10">
    <source>
        <dbReference type="ARBA" id="ARBA00070061"/>
    </source>
</evidence>
<dbReference type="RefSeq" id="WP_189404083.1">
    <property type="nucleotide sequence ID" value="NZ_BMXP01000002.1"/>
</dbReference>
<dbReference type="NCBIfam" id="NF009222">
    <property type="entry name" value="PRK12570.1"/>
    <property type="match status" value="1"/>
</dbReference>
<protein>
    <recommendedName>
        <fullName evidence="10 13">N-acetylmuramic acid 6-phosphate etherase</fullName>
        <shortName evidence="13">MurNAc-6-P etherase</shortName>
        <ecNumber evidence="9 13">4.2.1.126</ecNumber>
    </recommendedName>
    <alternativeName>
        <fullName evidence="12 13">N-acetylmuramic acid 6-phosphate hydrolase</fullName>
    </alternativeName>
    <alternativeName>
        <fullName evidence="11 13">N-acetylmuramic acid 6-phosphate lyase</fullName>
    </alternativeName>
</protein>
<evidence type="ECO:0000256" key="9">
    <source>
        <dbReference type="ARBA" id="ARBA00067056"/>
    </source>
</evidence>
<dbReference type="InterPro" id="IPR040190">
    <property type="entry name" value="MURQ/GCKR"/>
</dbReference>
<feature type="domain" description="SIS" evidence="14">
    <location>
        <begin position="65"/>
        <end position="228"/>
    </location>
</feature>
<dbReference type="AlphaFoldDB" id="A0A918JH92"/>
<evidence type="ECO:0000256" key="8">
    <source>
        <dbReference type="ARBA" id="ARBA00061234"/>
    </source>
</evidence>
<comment type="pathway">
    <text evidence="7 13">Amino-sugar metabolism; 1,6-anhydro-N-acetylmuramate degradation.</text>
</comment>
<sequence length="306" mass="31825">MSTQSDAALLASLASLISEGRNPDTMDIDTLPTEAILARINHEDAKVAPAVASLVPAIADVVDATVPRIQRGGRLIYVGAGTSGRLGILDAVECRPTFSVPDTLVVGVIAGGEQALTHAVEGAEDDSDQGEQDMLSLNIQSDDVIIGLSASGRTPYVSGALACARRNNCFTAAIACSPDAAIFAHADVPLCAVVGPECLTGSTRMKSGTAQKLILNMLSTALMIRLGKTYQNLMVDVNASNAKLKARAVRIVMQATDCDAEAAREVLAAAGNETKVAILMQLTGCDAAAARTRLTRHQGFLRKAAQ</sequence>
<dbReference type="PANTHER" id="PTHR10088">
    <property type="entry name" value="GLUCOKINASE REGULATORY PROTEIN"/>
    <property type="match status" value="1"/>
</dbReference>
<evidence type="ECO:0000256" key="6">
    <source>
        <dbReference type="ARBA" id="ARBA00060532"/>
    </source>
</evidence>
<dbReference type="Pfam" id="PF22645">
    <property type="entry name" value="GKRP_SIS_N"/>
    <property type="match status" value="1"/>
</dbReference>
<comment type="subunit">
    <text evidence="1 13">Homodimer.</text>
</comment>
<evidence type="ECO:0000256" key="7">
    <source>
        <dbReference type="ARBA" id="ARBA00060595"/>
    </source>
</evidence>
<gene>
    <name evidence="15" type="primary">murQ1</name>
    <name evidence="13" type="synonym">murQ</name>
    <name evidence="15" type="ORF">GCM10007391_10340</name>
</gene>
<feature type="active site" description="Proton donor" evidence="13">
    <location>
        <position position="93"/>
    </location>
</feature>
<keyword evidence="2 13" id="KW-0456">Lyase</keyword>
<keyword evidence="16" id="KW-1185">Reference proteome</keyword>
<dbReference type="GO" id="GO:0097175">
    <property type="term" value="P:1,6-anhydro-N-acetyl-beta-muramic acid catabolic process"/>
    <property type="evidence" value="ECO:0007669"/>
    <property type="project" value="UniProtKB-UniRule"/>
</dbReference>
<evidence type="ECO:0000313" key="16">
    <source>
        <dbReference type="Proteomes" id="UP000631300"/>
    </source>
</evidence>
<comment type="pathway">
    <text evidence="4 13">Cell wall biogenesis; peptidoglycan recycling.</text>
</comment>
<reference evidence="15" key="1">
    <citation type="journal article" date="2014" name="Int. J. Syst. Evol. Microbiol.">
        <title>Complete genome sequence of Corynebacterium casei LMG S-19264T (=DSM 44701T), isolated from a smear-ripened cheese.</title>
        <authorList>
            <consortium name="US DOE Joint Genome Institute (JGI-PGF)"/>
            <person name="Walter F."/>
            <person name="Albersmeier A."/>
            <person name="Kalinowski J."/>
            <person name="Ruckert C."/>
        </authorList>
    </citation>
    <scope>NUCLEOTIDE SEQUENCE</scope>
    <source>
        <strain evidence="15">KCTC 22164</strain>
    </source>
</reference>
<comment type="miscellaneous">
    <text evidence="13">A lyase-type mechanism (elimination/hydration) is suggested for the cleavage of the lactyl ether bond of MurNAc 6-phosphate, with the formation of an alpha,beta-unsaturated aldehyde intermediate with (E)-stereochemistry, followed by the syn addition of water to give product.</text>
</comment>
<evidence type="ECO:0000256" key="2">
    <source>
        <dbReference type="ARBA" id="ARBA00023239"/>
    </source>
</evidence>
<dbReference type="EMBL" id="BMXP01000002">
    <property type="protein sequence ID" value="GGW79490.1"/>
    <property type="molecule type" value="Genomic_DNA"/>
</dbReference>
<keyword evidence="3 13" id="KW-0119">Carbohydrate metabolism</keyword>
<dbReference type="GO" id="GO:0016803">
    <property type="term" value="F:ether hydrolase activity"/>
    <property type="evidence" value="ECO:0007669"/>
    <property type="project" value="TreeGrafter"/>
</dbReference>
<dbReference type="GO" id="GO:0016835">
    <property type="term" value="F:carbon-oxygen lyase activity"/>
    <property type="evidence" value="ECO:0007669"/>
    <property type="project" value="UniProtKB-UniRule"/>
</dbReference>
<comment type="catalytic activity">
    <reaction evidence="5 13">
        <text>N-acetyl-D-muramate 6-phosphate + H2O = N-acetyl-D-glucosamine 6-phosphate + (R)-lactate</text>
        <dbReference type="Rhea" id="RHEA:26410"/>
        <dbReference type="ChEBI" id="CHEBI:15377"/>
        <dbReference type="ChEBI" id="CHEBI:16004"/>
        <dbReference type="ChEBI" id="CHEBI:57513"/>
        <dbReference type="ChEBI" id="CHEBI:58722"/>
        <dbReference type="EC" id="4.2.1.126"/>
    </reaction>
</comment>
<dbReference type="PANTHER" id="PTHR10088:SF4">
    <property type="entry name" value="GLUCOKINASE REGULATORY PROTEIN"/>
    <property type="match status" value="1"/>
</dbReference>
<comment type="function">
    <text evidence="13">Specifically catalyzes the cleavage of the D-lactyl ether substituent of MurNAc 6-phosphate, producing GlcNAc 6-phosphate and D-lactate. Together with AnmK, is also required for the utilization of anhydro-N-acetylmuramic acid (anhMurNAc) either imported from the medium or derived from its own cell wall murein, and thus plays a role in cell wall recycling.</text>
</comment>
<proteinExistence type="inferred from homology"/>
<dbReference type="InterPro" id="IPR005486">
    <property type="entry name" value="Glucokinase_regulatory_CS"/>
</dbReference>
<dbReference type="InterPro" id="IPR001347">
    <property type="entry name" value="SIS_dom"/>
</dbReference>
<dbReference type="Proteomes" id="UP000631300">
    <property type="component" value="Unassembled WGS sequence"/>
</dbReference>
<evidence type="ECO:0000313" key="15">
    <source>
        <dbReference type="EMBL" id="GGW79490.1"/>
    </source>
</evidence>
<dbReference type="GO" id="GO:0097367">
    <property type="term" value="F:carbohydrate derivative binding"/>
    <property type="evidence" value="ECO:0007669"/>
    <property type="project" value="InterPro"/>
</dbReference>
<evidence type="ECO:0000256" key="11">
    <source>
        <dbReference type="ARBA" id="ARBA00077905"/>
    </source>
</evidence>
<dbReference type="InterPro" id="IPR046348">
    <property type="entry name" value="SIS_dom_sf"/>
</dbReference>
<reference evidence="15" key="2">
    <citation type="submission" date="2020-09" db="EMBL/GenBank/DDBJ databases">
        <authorList>
            <person name="Sun Q."/>
            <person name="Kim S."/>
        </authorList>
    </citation>
    <scope>NUCLEOTIDE SEQUENCE</scope>
    <source>
        <strain evidence="15">KCTC 22164</strain>
    </source>
</reference>
<accession>A0A918JH92</accession>
<dbReference type="EC" id="4.2.1.126" evidence="9 13"/>
<dbReference type="Gene3D" id="3.40.50.10490">
    <property type="entry name" value="Glucose-6-phosphate isomerase like protein, domain 1"/>
    <property type="match status" value="1"/>
</dbReference>
<evidence type="ECO:0000256" key="13">
    <source>
        <dbReference type="HAMAP-Rule" id="MF_00068"/>
    </source>
</evidence>
<evidence type="ECO:0000256" key="4">
    <source>
        <dbReference type="ARBA" id="ARBA00037880"/>
    </source>
</evidence>
<dbReference type="FunFam" id="1.10.8.1080:FF:000001">
    <property type="entry name" value="N-acetylmuramic acid 6-phosphate etherase"/>
    <property type="match status" value="1"/>
</dbReference>
<dbReference type="InterPro" id="IPR005488">
    <property type="entry name" value="Etherase_MurQ"/>
</dbReference>
<feature type="active site" evidence="13">
    <location>
        <position position="124"/>
    </location>
</feature>
<dbReference type="GO" id="GO:0046348">
    <property type="term" value="P:amino sugar catabolic process"/>
    <property type="evidence" value="ECO:0007669"/>
    <property type="project" value="InterPro"/>
</dbReference>
<name>A0A918JH92_9ALTE</name>
<comment type="caution">
    <text evidence="15">The sequence shown here is derived from an EMBL/GenBank/DDBJ whole genome shotgun (WGS) entry which is preliminary data.</text>
</comment>
<dbReference type="SUPFAM" id="SSF53697">
    <property type="entry name" value="SIS domain"/>
    <property type="match status" value="1"/>
</dbReference>
<dbReference type="Gene3D" id="1.10.8.1080">
    <property type="match status" value="1"/>
</dbReference>
<evidence type="ECO:0000256" key="12">
    <source>
        <dbReference type="ARBA" id="ARBA00084049"/>
    </source>
</evidence>
<dbReference type="NCBIfam" id="TIGR00274">
    <property type="entry name" value="N-acetylmuramic acid 6-phosphate etherase"/>
    <property type="match status" value="1"/>
</dbReference>
<dbReference type="CDD" id="cd05007">
    <property type="entry name" value="SIS_Etherase"/>
    <property type="match status" value="1"/>
</dbReference>
<dbReference type="PROSITE" id="PS01272">
    <property type="entry name" value="GCKR"/>
    <property type="match status" value="1"/>
</dbReference>
<dbReference type="Pfam" id="PF20741">
    <property type="entry name" value="GKRP-like_C"/>
    <property type="match status" value="1"/>
</dbReference>
<evidence type="ECO:0000256" key="3">
    <source>
        <dbReference type="ARBA" id="ARBA00023277"/>
    </source>
</evidence>
<evidence type="ECO:0000259" key="14">
    <source>
        <dbReference type="PROSITE" id="PS51464"/>
    </source>
</evidence>
<dbReference type="NCBIfam" id="NF003915">
    <property type="entry name" value="PRK05441.1"/>
    <property type="match status" value="1"/>
</dbReference>
<dbReference type="HAMAP" id="MF_00068">
    <property type="entry name" value="MurQ"/>
    <property type="match status" value="1"/>
</dbReference>
<comment type="pathway">
    <text evidence="6 13">Amino-sugar metabolism; N-acetylmuramate degradation.</text>
</comment>
<dbReference type="GO" id="GO:0009254">
    <property type="term" value="P:peptidoglycan turnover"/>
    <property type="evidence" value="ECO:0007669"/>
    <property type="project" value="UniProtKB-UniRule"/>
</dbReference>
<organism evidence="15 16">
    <name type="scientific">Alteromonas halophila</name>
    <dbReference type="NCBI Taxonomy" id="516698"/>
    <lineage>
        <taxon>Bacteria</taxon>
        <taxon>Pseudomonadati</taxon>
        <taxon>Pseudomonadota</taxon>
        <taxon>Gammaproteobacteria</taxon>
        <taxon>Alteromonadales</taxon>
        <taxon>Alteromonadaceae</taxon>
        <taxon>Alteromonas/Salinimonas group</taxon>
        <taxon>Alteromonas</taxon>
    </lineage>
</organism>
<comment type="similarity">
    <text evidence="8 13">Belongs to the GCKR-like family. MurNAc-6-P etherase subfamily.</text>
</comment>
<evidence type="ECO:0000256" key="1">
    <source>
        <dbReference type="ARBA" id="ARBA00011738"/>
    </source>
</evidence>
<dbReference type="PROSITE" id="PS51464">
    <property type="entry name" value="SIS"/>
    <property type="match status" value="1"/>
</dbReference>